<evidence type="ECO:0000259" key="6">
    <source>
        <dbReference type="PROSITE" id="PS50106"/>
    </source>
</evidence>
<dbReference type="Proteomes" id="UP000179275">
    <property type="component" value="Unassembled WGS sequence"/>
</dbReference>
<accession>A0A1F6W3L7</accession>
<dbReference type="GO" id="GO:0004175">
    <property type="term" value="F:endopeptidase activity"/>
    <property type="evidence" value="ECO:0007669"/>
    <property type="project" value="TreeGrafter"/>
</dbReference>
<evidence type="ECO:0000256" key="1">
    <source>
        <dbReference type="ARBA" id="ARBA00009179"/>
    </source>
</evidence>
<name>A0A1F6W3L7_9BACT</name>
<evidence type="ECO:0000313" key="7">
    <source>
        <dbReference type="EMBL" id="OGI76412.1"/>
    </source>
</evidence>
<keyword evidence="4 5" id="KW-0720">Serine protease</keyword>
<keyword evidence="3 5" id="KW-0378">Hydrolase</keyword>
<dbReference type="InterPro" id="IPR036034">
    <property type="entry name" value="PDZ_sf"/>
</dbReference>
<dbReference type="GO" id="GO:0006508">
    <property type="term" value="P:proteolysis"/>
    <property type="evidence" value="ECO:0007669"/>
    <property type="project" value="UniProtKB-KW"/>
</dbReference>
<comment type="similarity">
    <text evidence="1 5">Belongs to the peptidase S41A family.</text>
</comment>
<dbReference type="NCBIfam" id="TIGR00225">
    <property type="entry name" value="prc"/>
    <property type="match status" value="1"/>
</dbReference>
<dbReference type="PANTHER" id="PTHR32060">
    <property type="entry name" value="TAIL-SPECIFIC PROTEASE"/>
    <property type="match status" value="1"/>
</dbReference>
<dbReference type="Pfam" id="PF03572">
    <property type="entry name" value="Peptidase_S41"/>
    <property type="match status" value="1"/>
</dbReference>
<dbReference type="InterPro" id="IPR005151">
    <property type="entry name" value="Tail-specific_protease"/>
</dbReference>
<reference evidence="7 8" key="1">
    <citation type="journal article" date="2016" name="Nat. Commun.">
        <title>Thousands of microbial genomes shed light on interconnected biogeochemical processes in an aquifer system.</title>
        <authorList>
            <person name="Anantharaman K."/>
            <person name="Brown C.T."/>
            <person name="Hug L.A."/>
            <person name="Sharon I."/>
            <person name="Castelle C.J."/>
            <person name="Probst A.J."/>
            <person name="Thomas B.C."/>
            <person name="Singh A."/>
            <person name="Wilkins M.J."/>
            <person name="Karaoz U."/>
            <person name="Brodie E.L."/>
            <person name="Williams K.H."/>
            <person name="Hubbard S.S."/>
            <person name="Banfield J.F."/>
        </authorList>
    </citation>
    <scope>NUCLEOTIDE SEQUENCE [LARGE SCALE GENOMIC DNA]</scope>
</reference>
<dbReference type="InterPro" id="IPR001478">
    <property type="entry name" value="PDZ"/>
</dbReference>
<dbReference type="Pfam" id="PF17820">
    <property type="entry name" value="PDZ_6"/>
    <property type="match status" value="1"/>
</dbReference>
<dbReference type="SMART" id="SM00228">
    <property type="entry name" value="PDZ"/>
    <property type="match status" value="1"/>
</dbReference>
<dbReference type="InterPro" id="IPR004447">
    <property type="entry name" value="Peptidase_S41A"/>
</dbReference>
<proteinExistence type="inferred from homology"/>
<dbReference type="InterPro" id="IPR041489">
    <property type="entry name" value="PDZ_6"/>
</dbReference>
<dbReference type="AlphaFoldDB" id="A0A1F6W3L7"/>
<dbReference type="Gene3D" id="3.90.226.10">
    <property type="entry name" value="2-enoyl-CoA Hydratase, Chain A, domain 1"/>
    <property type="match status" value="1"/>
</dbReference>
<evidence type="ECO:0000256" key="5">
    <source>
        <dbReference type="RuleBase" id="RU004404"/>
    </source>
</evidence>
<dbReference type="CDD" id="cd07560">
    <property type="entry name" value="Peptidase_S41_CPP"/>
    <property type="match status" value="1"/>
</dbReference>
<dbReference type="GO" id="GO:0007165">
    <property type="term" value="P:signal transduction"/>
    <property type="evidence" value="ECO:0007669"/>
    <property type="project" value="TreeGrafter"/>
</dbReference>
<dbReference type="Gene3D" id="2.30.42.10">
    <property type="match status" value="1"/>
</dbReference>
<keyword evidence="2 5" id="KW-0645">Protease</keyword>
<dbReference type="PROSITE" id="PS50106">
    <property type="entry name" value="PDZ"/>
    <property type="match status" value="1"/>
</dbReference>
<dbReference type="GO" id="GO:0008236">
    <property type="term" value="F:serine-type peptidase activity"/>
    <property type="evidence" value="ECO:0007669"/>
    <property type="project" value="UniProtKB-KW"/>
</dbReference>
<evidence type="ECO:0000313" key="8">
    <source>
        <dbReference type="Proteomes" id="UP000179275"/>
    </source>
</evidence>
<dbReference type="PANTHER" id="PTHR32060:SF30">
    <property type="entry name" value="CARBOXY-TERMINAL PROCESSING PROTEASE CTPA"/>
    <property type="match status" value="1"/>
</dbReference>
<dbReference type="GO" id="GO:0030288">
    <property type="term" value="C:outer membrane-bounded periplasmic space"/>
    <property type="evidence" value="ECO:0007669"/>
    <property type="project" value="TreeGrafter"/>
</dbReference>
<dbReference type="FunFam" id="2.30.42.10:FF:000063">
    <property type="entry name" value="Peptidase, S41 family"/>
    <property type="match status" value="1"/>
</dbReference>
<gene>
    <name evidence="7" type="ORF">A3C67_02150</name>
</gene>
<evidence type="ECO:0000256" key="4">
    <source>
        <dbReference type="ARBA" id="ARBA00022825"/>
    </source>
</evidence>
<dbReference type="InterPro" id="IPR029045">
    <property type="entry name" value="ClpP/crotonase-like_dom_sf"/>
</dbReference>
<comment type="caution">
    <text evidence="7">The sequence shown here is derived from an EMBL/GenBank/DDBJ whole genome shotgun (WGS) entry which is preliminary data.</text>
</comment>
<dbReference type="SUPFAM" id="SSF50156">
    <property type="entry name" value="PDZ domain-like"/>
    <property type="match status" value="1"/>
</dbReference>
<sequence length="328" mass="36300">RIFGAISGLLESLNDPYTVFFNQEETKSFEEDISGTFIGIGMEVGMKDKILTVIAPLKDTPAYRAGIKSGDRILKIDETTTAGLSIEKAVKLIRGEKSTEVTLTLSREGEKEPREIKIIRDVINIPTLEIELRADKIFVIKLYSFSANSIGLFRNALKKFSTAKTDKLLLDLRGNPGGYLGAAVDITSWFLPAGRVVVTEDYGDGEKPTIFRSKGYNIFNDKLKFVILMDSGSASASEIVAGAMQDHKRAILVGDTSYGKGSVQELVKVTSDTRLKITVAKWFTPNGISISEKGLTPDYKVEYTKEDAEKKKDPQMEKAVELLNNWPR</sequence>
<evidence type="ECO:0000256" key="2">
    <source>
        <dbReference type="ARBA" id="ARBA00022670"/>
    </source>
</evidence>
<dbReference type="CDD" id="cd06782">
    <property type="entry name" value="cpPDZ_CPP-like"/>
    <property type="match status" value="1"/>
</dbReference>
<dbReference type="STRING" id="1801756.A3C67_02150"/>
<feature type="non-terminal residue" evidence="7">
    <location>
        <position position="1"/>
    </location>
</feature>
<organism evidence="7 8">
    <name type="scientific">Candidatus Nomurabacteria bacterium RIFCSPHIGHO2_02_FULL_42_19</name>
    <dbReference type="NCBI Taxonomy" id="1801756"/>
    <lineage>
        <taxon>Bacteria</taxon>
        <taxon>Candidatus Nomuraibacteriota</taxon>
    </lineage>
</organism>
<protein>
    <recommendedName>
        <fullName evidence="6">PDZ domain-containing protein</fullName>
    </recommendedName>
</protein>
<dbReference type="SMART" id="SM00245">
    <property type="entry name" value="TSPc"/>
    <property type="match status" value="1"/>
</dbReference>
<feature type="domain" description="PDZ" evidence="6">
    <location>
        <begin position="26"/>
        <end position="94"/>
    </location>
</feature>
<dbReference type="SUPFAM" id="SSF52096">
    <property type="entry name" value="ClpP/crotonase"/>
    <property type="match status" value="1"/>
</dbReference>
<evidence type="ECO:0000256" key="3">
    <source>
        <dbReference type="ARBA" id="ARBA00022801"/>
    </source>
</evidence>
<dbReference type="EMBL" id="MFUG01000003">
    <property type="protein sequence ID" value="OGI76412.1"/>
    <property type="molecule type" value="Genomic_DNA"/>
</dbReference>
<dbReference type="Gene3D" id="3.30.750.44">
    <property type="match status" value="1"/>
</dbReference>